<dbReference type="PANTHER" id="PTHR36504:SF1">
    <property type="entry name" value="LIPOPOLYSACCHARIDE EXPORT SYSTEM PROTEIN LPTA"/>
    <property type="match status" value="1"/>
</dbReference>
<keyword evidence="3" id="KW-0574">Periplasm</keyword>
<dbReference type="PANTHER" id="PTHR36504">
    <property type="entry name" value="LIPOPOLYSACCHARIDE EXPORT SYSTEM PROTEIN LPTA"/>
    <property type="match status" value="1"/>
</dbReference>
<evidence type="ECO:0000313" key="7">
    <source>
        <dbReference type="Proteomes" id="UP000252669"/>
    </source>
</evidence>
<feature type="chain" id="PRO_5017000458" evidence="4">
    <location>
        <begin position="17"/>
        <end position="161"/>
    </location>
</feature>
<dbReference type="OrthoDB" id="5373249at2"/>
<comment type="caution">
    <text evidence="6">The sequence shown here is derived from an EMBL/GenBank/DDBJ whole genome shotgun (WGS) entry which is preliminary data.</text>
</comment>
<keyword evidence="2 4" id="KW-0732">Signal</keyword>
<dbReference type="GO" id="GO:0009279">
    <property type="term" value="C:cell outer membrane"/>
    <property type="evidence" value="ECO:0007669"/>
    <property type="project" value="TreeGrafter"/>
</dbReference>
<keyword evidence="1" id="KW-0813">Transport</keyword>
<evidence type="ECO:0000259" key="5">
    <source>
        <dbReference type="Pfam" id="PF03968"/>
    </source>
</evidence>
<dbReference type="Proteomes" id="UP000252669">
    <property type="component" value="Unassembled WGS sequence"/>
</dbReference>
<dbReference type="InterPro" id="IPR052037">
    <property type="entry name" value="LPS_export_LptA"/>
</dbReference>
<dbReference type="GO" id="GO:0030288">
    <property type="term" value="C:outer membrane-bounded periplasmic space"/>
    <property type="evidence" value="ECO:0007669"/>
    <property type="project" value="TreeGrafter"/>
</dbReference>
<dbReference type="Pfam" id="PF03968">
    <property type="entry name" value="LptD_N"/>
    <property type="match status" value="1"/>
</dbReference>
<organism evidence="6 7">
    <name type="scientific">Aliarcobacter vitoriensis</name>
    <dbReference type="NCBI Taxonomy" id="2011099"/>
    <lineage>
        <taxon>Bacteria</taxon>
        <taxon>Pseudomonadati</taxon>
        <taxon>Campylobacterota</taxon>
        <taxon>Epsilonproteobacteria</taxon>
        <taxon>Campylobacterales</taxon>
        <taxon>Arcobacteraceae</taxon>
        <taxon>Aliarcobacter</taxon>
    </lineage>
</organism>
<dbReference type="GO" id="GO:0001530">
    <property type="term" value="F:lipopolysaccharide binding"/>
    <property type="evidence" value="ECO:0007669"/>
    <property type="project" value="InterPro"/>
</dbReference>
<dbReference type="Gene3D" id="2.60.450.10">
    <property type="entry name" value="Lipopolysaccharide (LPS) transport protein A like domain"/>
    <property type="match status" value="1"/>
</dbReference>
<dbReference type="InterPro" id="IPR014340">
    <property type="entry name" value="LptA"/>
</dbReference>
<name>A0A366MR38_9BACT</name>
<dbReference type="NCBIfam" id="TIGR03002">
    <property type="entry name" value="outer_YhbN_LptA"/>
    <property type="match status" value="1"/>
</dbReference>
<evidence type="ECO:0000313" key="6">
    <source>
        <dbReference type="EMBL" id="RBQ28303.1"/>
    </source>
</evidence>
<feature type="domain" description="Organic solvent tolerance-like N-terminal" evidence="5">
    <location>
        <begin position="23"/>
        <end position="136"/>
    </location>
</feature>
<dbReference type="GO" id="GO:0017089">
    <property type="term" value="F:glycolipid transfer activity"/>
    <property type="evidence" value="ECO:0007669"/>
    <property type="project" value="TreeGrafter"/>
</dbReference>
<dbReference type="EMBL" id="PDKB01000018">
    <property type="protein sequence ID" value="RBQ28303.1"/>
    <property type="molecule type" value="Genomic_DNA"/>
</dbReference>
<reference evidence="6 7" key="1">
    <citation type="submission" date="2017-10" db="EMBL/GenBank/DDBJ databases">
        <title>Genomics of the genus Arcobacter.</title>
        <authorList>
            <person name="Perez-Cataluna A."/>
            <person name="Figueras M.J."/>
        </authorList>
    </citation>
    <scope>NUCLEOTIDE SEQUENCE [LARGE SCALE GENOMIC DNA]</scope>
    <source>
        <strain evidence="6 7">CECT 9230</strain>
    </source>
</reference>
<keyword evidence="7" id="KW-1185">Reference proteome</keyword>
<evidence type="ECO:0000256" key="1">
    <source>
        <dbReference type="ARBA" id="ARBA00022448"/>
    </source>
</evidence>
<evidence type="ECO:0000256" key="3">
    <source>
        <dbReference type="ARBA" id="ARBA00022764"/>
    </source>
</evidence>
<feature type="signal peptide" evidence="4">
    <location>
        <begin position="1"/>
        <end position="16"/>
    </location>
</feature>
<proteinExistence type="predicted"/>
<gene>
    <name evidence="6" type="primary">lptA</name>
    <name evidence="6" type="ORF">CRU91_10005</name>
</gene>
<dbReference type="InterPro" id="IPR005653">
    <property type="entry name" value="OstA-like_N"/>
</dbReference>
<evidence type="ECO:0000256" key="4">
    <source>
        <dbReference type="SAM" id="SignalP"/>
    </source>
</evidence>
<sequence>MRILAGLFICSILLFAQSETLVIDALDFKADDNKGISTFTGNVKVRMGEDKLNANRVDVFFENEKNSKNKIATKYEATGNADFEVISNDKHYVGKGDKIVYSPIKEEYTIIGNGFVHEKNDDRKVYGDNIYINQLTGEAKVKGSENKPVKFIINVERGDKN</sequence>
<dbReference type="RefSeq" id="WP_113895082.1">
    <property type="nucleotide sequence ID" value="NZ_JANJGA010000017.1"/>
</dbReference>
<evidence type="ECO:0000256" key="2">
    <source>
        <dbReference type="ARBA" id="ARBA00022729"/>
    </source>
</evidence>
<accession>A0A366MR38</accession>
<protein>
    <submittedName>
        <fullName evidence="6">Lipopolysaccharide transport periplasmic protein LptA</fullName>
    </submittedName>
</protein>
<dbReference type="AlphaFoldDB" id="A0A366MR38"/>
<dbReference type="GO" id="GO:0015920">
    <property type="term" value="P:lipopolysaccharide transport"/>
    <property type="evidence" value="ECO:0007669"/>
    <property type="project" value="InterPro"/>
</dbReference>